<sequence>MRKTWSSSSSSGQASSSSSQGSSPRAPPPLTASPRLLVRKSRRPPGHPSSQSRSGRKKDKVEDKGDDGVACVICLADQTTDTGVLGCGHSFCALCIRAWASAANVCPLCKAAFNVISICDANGREQEQVHVADVALRLEDVPPPDELELVFCLRCGSSDDEHILLLCDACDAACHTRCCEPPLPFIPHGAWYCEICVAGAQATRGPGQRRQQQRRRALRDSFASLGAEEVAADVTEDELIIRHDDDHLYELDDCGEDISSPVRFRPSAGLDSYVADDDDRAFVVVSEDDESDFESASPPRGRAQRMAQAARGALAAQQAAASAMPAVGTKRRRIVDESDESSDDDDDDGKELRLTAARPTKRARVLISISSDDDDGAGSSSLSTVPDTQSPEMAAPRGAAGERVLETPTNLLSGRSRRSLSRSPGQAQRKVVSETPLRESPPSRRARRHVPPRPQLQPELREEVREDILRYHQTPPRQASEDEIRNRILGGGATGGRGRTLLSRNLQGLLRHVQVHSRHFVNSQPAVPTAVSSGTTQTLQIVRRMIDIMSSSSSSDDDADAGTAKSEKVTAAVADETRTKGRSIDKGKDKGKGKGKGKGKSKGKGKRKAKGKGKGKGKSRSKHARHALARPMPPGSWRHQAKASMEASVCEGSQYVSASIESHE</sequence>
<accession>A0A0L0DNK5</accession>
<evidence type="ECO:0000256" key="2">
    <source>
        <dbReference type="ARBA" id="ARBA00022771"/>
    </source>
</evidence>
<feature type="region of interest" description="Disordered" evidence="5">
    <location>
        <begin position="369"/>
        <end position="456"/>
    </location>
</feature>
<feature type="compositionally biased region" description="Basic residues" evidence="5">
    <location>
        <begin position="593"/>
        <end position="628"/>
    </location>
</feature>
<dbReference type="PROSITE" id="PS50089">
    <property type="entry name" value="ZF_RING_2"/>
    <property type="match status" value="1"/>
</dbReference>
<feature type="compositionally biased region" description="Low complexity" evidence="5">
    <location>
        <begin position="299"/>
        <end position="310"/>
    </location>
</feature>
<dbReference type="SUPFAM" id="SSF57903">
    <property type="entry name" value="FYVE/PHD zinc finger"/>
    <property type="match status" value="1"/>
</dbReference>
<dbReference type="InterPro" id="IPR019787">
    <property type="entry name" value="Znf_PHD-finger"/>
</dbReference>
<dbReference type="InterPro" id="IPR017907">
    <property type="entry name" value="Znf_RING_CS"/>
</dbReference>
<dbReference type="EMBL" id="GL349477">
    <property type="protein sequence ID" value="KNC53003.1"/>
    <property type="molecule type" value="Genomic_DNA"/>
</dbReference>
<feature type="compositionally biased region" description="Low complexity" evidence="5">
    <location>
        <begin position="1"/>
        <end position="23"/>
    </location>
</feature>
<evidence type="ECO:0000256" key="5">
    <source>
        <dbReference type="SAM" id="MobiDB-lite"/>
    </source>
</evidence>
<dbReference type="OMA" id="CTGERES"/>
<dbReference type="CDD" id="cd15543">
    <property type="entry name" value="PHD_RSF1"/>
    <property type="match status" value="1"/>
</dbReference>
<dbReference type="Pfam" id="PF00628">
    <property type="entry name" value="PHD"/>
    <property type="match status" value="1"/>
</dbReference>
<keyword evidence="9" id="KW-1185">Reference proteome</keyword>
<feature type="region of interest" description="Disordered" evidence="5">
    <location>
        <begin position="550"/>
        <end position="645"/>
    </location>
</feature>
<evidence type="ECO:0000259" key="6">
    <source>
        <dbReference type="PROSITE" id="PS50016"/>
    </source>
</evidence>
<dbReference type="InterPro" id="IPR001965">
    <property type="entry name" value="Znf_PHD"/>
</dbReference>
<proteinExistence type="predicted"/>
<dbReference type="InterPro" id="IPR001841">
    <property type="entry name" value="Znf_RING"/>
</dbReference>
<feature type="domain" description="RING-type" evidence="7">
    <location>
        <begin position="71"/>
        <end position="110"/>
    </location>
</feature>
<protein>
    <submittedName>
        <fullName evidence="8">Ring PHD family protein</fullName>
    </submittedName>
</protein>
<organism evidence="8 9">
    <name type="scientific">Thecamonas trahens ATCC 50062</name>
    <dbReference type="NCBI Taxonomy" id="461836"/>
    <lineage>
        <taxon>Eukaryota</taxon>
        <taxon>Apusozoa</taxon>
        <taxon>Apusomonadida</taxon>
        <taxon>Apusomonadidae</taxon>
        <taxon>Thecamonas</taxon>
    </lineage>
</organism>
<dbReference type="AlphaFoldDB" id="A0A0L0DNK5"/>
<keyword evidence="2 4" id="KW-0863">Zinc-finger</keyword>
<dbReference type="SMART" id="SM00249">
    <property type="entry name" value="PHD"/>
    <property type="match status" value="1"/>
</dbReference>
<evidence type="ECO:0000313" key="8">
    <source>
        <dbReference type="EMBL" id="KNC53003.1"/>
    </source>
</evidence>
<evidence type="ECO:0000313" key="9">
    <source>
        <dbReference type="Proteomes" id="UP000054408"/>
    </source>
</evidence>
<dbReference type="OrthoDB" id="8062037at2759"/>
<keyword evidence="3" id="KW-0862">Zinc</keyword>
<dbReference type="GO" id="GO:0008270">
    <property type="term" value="F:zinc ion binding"/>
    <property type="evidence" value="ECO:0007669"/>
    <property type="project" value="UniProtKB-KW"/>
</dbReference>
<dbReference type="Pfam" id="PF13639">
    <property type="entry name" value="zf-RING_2"/>
    <property type="match status" value="1"/>
</dbReference>
<feature type="region of interest" description="Disordered" evidence="5">
    <location>
        <begin position="287"/>
        <end position="310"/>
    </location>
</feature>
<dbReference type="Gene3D" id="3.30.40.10">
    <property type="entry name" value="Zinc/RING finger domain, C3HC4 (zinc finger)"/>
    <property type="match status" value="2"/>
</dbReference>
<dbReference type="STRING" id="461836.A0A0L0DNK5"/>
<feature type="compositionally biased region" description="Basic and acidic residues" evidence="5">
    <location>
        <begin position="575"/>
        <end position="592"/>
    </location>
</feature>
<name>A0A0L0DNK5_THETB</name>
<dbReference type="RefSeq" id="XP_013754890.1">
    <property type="nucleotide sequence ID" value="XM_013899436.1"/>
</dbReference>
<dbReference type="PANTHER" id="PTHR12618">
    <property type="entry name" value="PHD AND RING FINGER DOMAIN-CONTAINING PROTEIN 1"/>
    <property type="match status" value="1"/>
</dbReference>
<feature type="region of interest" description="Disordered" evidence="5">
    <location>
        <begin position="322"/>
        <end position="356"/>
    </location>
</feature>
<feature type="compositionally biased region" description="Acidic residues" evidence="5">
    <location>
        <begin position="337"/>
        <end position="349"/>
    </location>
</feature>
<dbReference type="GeneID" id="25567692"/>
<dbReference type="InterPro" id="IPR011011">
    <property type="entry name" value="Znf_FYVE_PHD"/>
</dbReference>
<dbReference type="PANTHER" id="PTHR12618:SF20">
    <property type="entry name" value="PHD AND RING FINGER DOMAIN-CONTAINING PROTEIN 1"/>
    <property type="match status" value="1"/>
</dbReference>
<dbReference type="PROSITE" id="PS50016">
    <property type="entry name" value="ZF_PHD_2"/>
    <property type="match status" value="1"/>
</dbReference>
<gene>
    <name evidence="8" type="ORF">AMSG_09180</name>
</gene>
<evidence type="ECO:0000259" key="7">
    <source>
        <dbReference type="PROSITE" id="PS50089"/>
    </source>
</evidence>
<evidence type="ECO:0000256" key="3">
    <source>
        <dbReference type="ARBA" id="ARBA00022833"/>
    </source>
</evidence>
<dbReference type="SMART" id="SM00184">
    <property type="entry name" value="RING"/>
    <property type="match status" value="1"/>
</dbReference>
<feature type="domain" description="PHD-type" evidence="6">
    <location>
        <begin position="149"/>
        <end position="199"/>
    </location>
</feature>
<dbReference type="PROSITE" id="PS00518">
    <property type="entry name" value="ZF_RING_1"/>
    <property type="match status" value="1"/>
</dbReference>
<reference evidence="8 9" key="1">
    <citation type="submission" date="2010-05" db="EMBL/GenBank/DDBJ databases">
        <title>The Genome Sequence of Thecamonas trahens ATCC 50062.</title>
        <authorList>
            <consortium name="The Broad Institute Genome Sequencing Platform"/>
            <person name="Russ C."/>
            <person name="Cuomo C."/>
            <person name="Shea T."/>
            <person name="Young S.K."/>
            <person name="Zeng Q."/>
            <person name="Koehrsen M."/>
            <person name="Haas B."/>
            <person name="Borodovsky M."/>
            <person name="Guigo R."/>
            <person name="Alvarado L."/>
            <person name="Berlin A."/>
            <person name="Bochicchio J."/>
            <person name="Borenstein D."/>
            <person name="Chapman S."/>
            <person name="Chen Z."/>
            <person name="Freedman E."/>
            <person name="Gellesch M."/>
            <person name="Goldberg J."/>
            <person name="Griggs A."/>
            <person name="Gujja S."/>
            <person name="Heilman E."/>
            <person name="Heiman D."/>
            <person name="Hepburn T."/>
            <person name="Howarth C."/>
            <person name="Jen D."/>
            <person name="Larson L."/>
            <person name="Mehta T."/>
            <person name="Park D."/>
            <person name="Pearson M."/>
            <person name="Roberts A."/>
            <person name="Saif S."/>
            <person name="Shenoy N."/>
            <person name="Sisk P."/>
            <person name="Stolte C."/>
            <person name="Sykes S."/>
            <person name="Thomson T."/>
            <person name="Walk T."/>
            <person name="White J."/>
            <person name="Yandava C."/>
            <person name="Burger G."/>
            <person name="Gray M.W."/>
            <person name="Holland P.W.H."/>
            <person name="King N."/>
            <person name="Lang F.B.F."/>
            <person name="Roger A.J."/>
            <person name="Ruiz-Trillo I."/>
            <person name="Lander E."/>
            <person name="Nusbaum C."/>
        </authorList>
    </citation>
    <scope>NUCLEOTIDE SEQUENCE [LARGE SCALE GENOMIC DNA]</scope>
    <source>
        <strain evidence="8 9">ATCC 50062</strain>
    </source>
</reference>
<dbReference type="eggNOG" id="KOG0825">
    <property type="taxonomic scope" value="Eukaryota"/>
</dbReference>
<evidence type="ECO:0000256" key="4">
    <source>
        <dbReference type="PROSITE-ProRule" id="PRU00175"/>
    </source>
</evidence>
<keyword evidence="1" id="KW-0479">Metal-binding</keyword>
<dbReference type="SUPFAM" id="SSF57850">
    <property type="entry name" value="RING/U-box"/>
    <property type="match status" value="1"/>
</dbReference>
<feature type="region of interest" description="Disordered" evidence="5">
    <location>
        <begin position="1"/>
        <end position="63"/>
    </location>
</feature>
<dbReference type="InterPro" id="IPR013083">
    <property type="entry name" value="Znf_RING/FYVE/PHD"/>
</dbReference>
<evidence type="ECO:0000256" key="1">
    <source>
        <dbReference type="ARBA" id="ARBA00022723"/>
    </source>
</evidence>
<dbReference type="InterPro" id="IPR047157">
    <property type="entry name" value="PHRF1/Atg35"/>
</dbReference>
<dbReference type="Proteomes" id="UP000054408">
    <property type="component" value="Unassembled WGS sequence"/>
</dbReference>